<dbReference type="GO" id="GO:0051400">
    <property type="term" value="F:BH domain binding"/>
    <property type="evidence" value="ECO:0007669"/>
    <property type="project" value="TreeGrafter"/>
</dbReference>
<dbReference type="PROSITE" id="PS50062">
    <property type="entry name" value="BCL2_FAMILY"/>
    <property type="match status" value="1"/>
</dbReference>
<dbReference type="SUPFAM" id="SSF56854">
    <property type="entry name" value="Bcl-2 inhibitors of programmed cell death"/>
    <property type="match status" value="1"/>
</dbReference>
<dbReference type="GO" id="GO:0097192">
    <property type="term" value="P:extrinsic apoptotic signaling pathway in absence of ligand"/>
    <property type="evidence" value="ECO:0007669"/>
    <property type="project" value="TreeGrafter"/>
</dbReference>
<proteinExistence type="inferred from homology"/>
<dbReference type="FunFam" id="1.10.437.10:FF:000007">
    <property type="entry name" value="bcl-2 homologous antagonist/killer"/>
    <property type="match status" value="1"/>
</dbReference>
<keyword evidence="7" id="KW-0862">Zinc</keyword>
<evidence type="ECO:0000256" key="5">
    <source>
        <dbReference type="ARBA" id="ARBA00022723"/>
    </source>
</evidence>
<dbReference type="GO" id="GO:0097145">
    <property type="term" value="C:BAK complex"/>
    <property type="evidence" value="ECO:0007669"/>
    <property type="project" value="UniProtKB-ARBA"/>
</dbReference>
<dbReference type="PROSITE" id="PS01258">
    <property type="entry name" value="BH2"/>
    <property type="match status" value="1"/>
</dbReference>
<keyword evidence="11 14" id="KW-0472">Membrane</keyword>
<evidence type="ECO:0000256" key="11">
    <source>
        <dbReference type="ARBA" id="ARBA00023136"/>
    </source>
</evidence>
<dbReference type="GO" id="GO:0043065">
    <property type="term" value="P:positive regulation of apoptotic process"/>
    <property type="evidence" value="ECO:0007669"/>
    <property type="project" value="UniProtKB-ARBA"/>
</dbReference>
<feature type="non-terminal residue" evidence="16">
    <location>
        <position position="189"/>
    </location>
</feature>
<dbReference type="InterPro" id="IPR020726">
    <property type="entry name" value="Bcl2_BH2_motif_CS"/>
</dbReference>
<dbReference type="GO" id="GO:0015288">
    <property type="term" value="F:porin activity"/>
    <property type="evidence" value="ECO:0007669"/>
    <property type="project" value="TreeGrafter"/>
</dbReference>
<sequence>SEDQVVQETEEVFRSYAFYRYQQEREERGEEVPMDPEIVEIQQELDSTGSQVGRRLAIIGDDINNRYDAEFRCLLKSLQPTKDNAYEYFTRIASSLFESGITWGRVVALLGFGYRMAIYVYQHGVRGFLCRITRYVAEFMLQNRIAQWIAQQGGWVAAINASNTHMKYMLVAVALVMVGHLVVRRFFRP</sequence>
<evidence type="ECO:0000256" key="4">
    <source>
        <dbReference type="ARBA" id="ARBA00022703"/>
    </source>
</evidence>
<keyword evidence="9" id="KW-0007">Acetylation</keyword>
<dbReference type="GO" id="GO:0034220">
    <property type="term" value="P:monoatomic ion transmembrane transport"/>
    <property type="evidence" value="ECO:0007669"/>
    <property type="project" value="UniProtKB-ARBA"/>
</dbReference>
<dbReference type="GO" id="GO:0008630">
    <property type="term" value="P:intrinsic apoptotic signaling pathway in response to DNA damage"/>
    <property type="evidence" value="ECO:0007669"/>
    <property type="project" value="TreeGrafter"/>
</dbReference>
<comment type="subcellular location">
    <subcellularLocation>
        <location evidence="1">Mitochondrion outer membrane</location>
        <topology evidence="1">Single-pass membrane protein</topology>
    </subcellularLocation>
</comment>
<dbReference type="AlphaFoldDB" id="A0A091SQS7"/>
<evidence type="ECO:0000256" key="13">
    <source>
        <dbReference type="ARBA" id="ARBA00083617"/>
    </source>
</evidence>
<dbReference type="GO" id="GO:0005741">
    <property type="term" value="C:mitochondrial outer membrane"/>
    <property type="evidence" value="ECO:0007669"/>
    <property type="project" value="UniProtKB-SubCell"/>
</dbReference>
<dbReference type="InterPro" id="IPR020717">
    <property type="entry name" value="Bcl2_BH1_motif_CS"/>
</dbReference>
<feature type="transmembrane region" description="Helical" evidence="14">
    <location>
        <begin position="168"/>
        <end position="187"/>
    </location>
</feature>
<feature type="domain" description="Bcl-2 Bcl-2 homology region 1-3" evidence="15">
    <location>
        <begin position="56"/>
        <end position="155"/>
    </location>
</feature>
<dbReference type="GO" id="GO:0005783">
    <property type="term" value="C:endoplasmic reticulum"/>
    <property type="evidence" value="ECO:0007669"/>
    <property type="project" value="GOC"/>
</dbReference>
<keyword evidence="17" id="KW-1185">Reference proteome</keyword>
<evidence type="ECO:0000256" key="8">
    <source>
        <dbReference type="ARBA" id="ARBA00022989"/>
    </source>
</evidence>
<dbReference type="GO" id="GO:0042802">
    <property type="term" value="F:identical protein binding"/>
    <property type="evidence" value="ECO:0007669"/>
    <property type="project" value="UniProtKB-ARBA"/>
</dbReference>
<dbReference type="SMART" id="SM00337">
    <property type="entry name" value="BCL"/>
    <property type="match status" value="1"/>
</dbReference>
<dbReference type="Proteomes" id="UP000054150">
    <property type="component" value="Unassembled WGS sequence"/>
</dbReference>
<evidence type="ECO:0000256" key="7">
    <source>
        <dbReference type="ARBA" id="ARBA00022833"/>
    </source>
</evidence>
<protein>
    <recommendedName>
        <fullName evidence="12">Bcl-2 homologous antagonist/killer</fullName>
    </recommendedName>
    <alternativeName>
        <fullName evidence="13">Apoptosis regulator BAK</fullName>
    </alternativeName>
</protein>
<dbReference type="GO" id="GO:0046872">
    <property type="term" value="F:metal ion binding"/>
    <property type="evidence" value="ECO:0007669"/>
    <property type="project" value="UniProtKB-KW"/>
</dbReference>
<dbReference type="InterPro" id="IPR002475">
    <property type="entry name" value="Bcl2-like"/>
</dbReference>
<evidence type="ECO:0000256" key="1">
    <source>
        <dbReference type="ARBA" id="ARBA00004572"/>
    </source>
</evidence>
<comment type="similarity">
    <text evidence="2">Belongs to the Bcl-2 family.</text>
</comment>
<dbReference type="InterPro" id="IPR026298">
    <property type="entry name" value="Bcl-2_fam"/>
</dbReference>
<evidence type="ECO:0000256" key="12">
    <source>
        <dbReference type="ARBA" id="ARBA00067978"/>
    </source>
</evidence>
<dbReference type="GO" id="GO:0070059">
    <property type="term" value="P:intrinsic apoptotic signaling pathway in response to endoplasmic reticulum stress"/>
    <property type="evidence" value="ECO:0007669"/>
    <property type="project" value="UniProtKB-ARBA"/>
</dbReference>
<dbReference type="GO" id="GO:0001836">
    <property type="term" value="P:release of cytochrome c from mitochondria"/>
    <property type="evidence" value="ECO:0007669"/>
    <property type="project" value="TreeGrafter"/>
</dbReference>
<keyword evidence="4" id="KW-0053">Apoptosis</keyword>
<dbReference type="PANTHER" id="PTHR11256">
    <property type="entry name" value="BCL-2 RELATED"/>
    <property type="match status" value="1"/>
</dbReference>
<dbReference type="InterPro" id="IPR046371">
    <property type="entry name" value="Bcl-2_BH1-3"/>
</dbReference>
<dbReference type="Pfam" id="PF00452">
    <property type="entry name" value="Bcl-2"/>
    <property type="match status" value="1"/>
</dbReference>
<organism evidence="16 17">
    <name type="scientific">Pelecanus crispus</name>
    <name type="common">Dalmatian pelican</name>
    <dbReference type="NCBI Taxonomy" id="36300"/>
    <lineage>
        <taxon>Eukaryota</taxon>
        <taxon>Metazoa</taxon>
        <taxon>Chordata</taxon>
        <taxon>Craniata</taxon>
        <taxon>Vertebrata</taxon>
        <taxon>Euteleostomi</taxon>
        <taxon>Archelosauria</taxon>
        <taxon>Archosauria</taxon>
        <taxon>Dinosauria</taxon>
        <taxon>Saurischia</taxon>
        <taxon>Theropoda</taxon>
        <taxon>Coelurosauria</taxon>
        <taxon>Aves</taxon>
        <taxon>Neognathae</taxon>
        <taxon>Neoaves</taxon>
        <taxon>Aequornithes</taxon>
        <taxon>Pelecaniformes</taxon>
        <taxon>Pelecanidae</taxon>
        <taxon>Pelecanus</taxon>
    </lineage>
</organism>
<name>A0A091SQS7_PELCR</name>
<dbReference type="PANTHER" id="PTHR11256:SF41">
    <property type="entry name" value="BCL-2 HOMOLOGOUS ANTAGONIST_KILLER"/>
    <property type="match status" value="1"/>
</dbReference>
<evidence type="ECO:0000256" key="14">
    <source>
        <dbReference type="SAM" id="Phobius"/>
    </source>
</evidence>
<dbReference type="Gene3D" id="1.10.437.10">
    <property type="entry name" value="Blc2-like"/>
    <property type="match status" value="1"/>
</dbReference>
<evidence type="ECO:0000256" key="6">
    <source>
        <dbReference type="ARBA" id="ARBA00022787"/>
    </source>
</evidence>
<evidence type="ECO:0000256" key="9">
    <source>
        <dbReference type="ARBA" id="ARBA00022990"/>
    </source>
</evidence>
<evidence type="ECO:0000313" key="16">
    <source>
        <dbReference type="EMBL" id="KFQ61057.1"/>
    </source>
</evidence>
<dbReference type="PRINTS" id="PR01862">
    <property type="entry name" value="BCL2FAMILY"/>
</dbReference>
<keyword evidence="8 14" id="KW-1133">Transmembrane helix</keyword>
<evidence type="ECO:0000256" key="3">
    <source>
        <dbReference type="ARBA" id="ARBA00022692"/>
    </source>
</evidence>
<dbReference type="EMBL" id="KK482962">
    <property type="protein sequence ID" value="KFQ61057.1"/>
    <property type="molecule type" value="Genomic_DNA"/>
</dbReference>
<dbReference type="PROSITE" id="PS01080">
    <property type="entry name" value="BH1"/>
    <property type="match status" value="1"/>
</dbReference>
<evidence type="ECO:0000313" key="17">
    <source>
        <dbReference type="Proteomes" id="UP000054150"/>
    </source>
</evidence>
<dbReference type="GO" id="GO:0034644">
    <property type="term" value="P:cellular response to UV"/>
    <property type="evidence" value="ECO:0007669"/>
    <property type="project" value="UniProtKB-ARBA"/>
</dbReference>
<evidence type="ECO:0000256" key="2">
    <source>
        <dbReference type="ARBA" id="ARBA00009458"/>
    </source>
</evidence>
<dbReference type="CDD" id="cd06845">
    <property type="entry name" value="Bcl-2_like"/>
    <property type="match status" value="1"/>
</dbReference>
<evidence type="ECO:0000256" key="10">
    <source>
        <dbReference type="ARBA" id="ARBA00023128"/>
    </source>
</evidence>
<feature type="non-terminal residue" evidence="16">
    <location>
        <position position="1"/>
    </location>
</feature>
<keyword evidence="10" id="KW-0496">Mitochondrion</keyword>
<dbReference type="GO" id="GO:0032469">
    <property type="term" value="P:endoplasmic reticulum calcium ion homeostasis"/>
    <property type="evidence" value="ECO:0007669"/>
    <property type="project" value="UniProtKB-ARBA"/>
</dbReference>
<accession>A0A091SQS7</accession>
<keyword evidence="6" id="KW-1000">Mitochondrion outer membrane</keyword>
<keyword evidence="3 14" id="KW-0812">Transmembrane</keyword>
<dbReference type="GO" id="GO:0051649">
    <property type="term" value="P:establishment of localization in cell"/>
    <property type="evidence" value="ECO:0007669"/>
    <property type="project" value="UniProtKB-ARBA"/>
</dbReference>
<gene>
    <name evidence="16" type="ORF">N334_14263</name>
</gene>
<reference evidence="16 17" key="1">
    <citation type="submission" date="2014-04" db="EMBL/GenBank/DDBJ databases">
        <title>Genome evolution of avian class.</title>
        <authorList>
            <person name="Zhang G."/>
            <person name="Li C."/>
        </authorList>
    </citation>
    <scope>NUCLEOTIDE SEQUENCE [LARGE SCALE GENOMIC DNA]</scope>
    <source>
        <strain evidence="16">BGI_N334</strain>
    </source>
</reference>
<keyword evidence="5" id="KW-0479">Metal-binding</keyword>
<evidence type="ECO:0000259" key="15">
    <source>
        <dbReference type="SMART" id="SM00337"/>
    </source>
</evidence>
<dbReference type="InterPro" id="IPR036834">
    <property type="entry name" value="Bcl-2-like_sf"/>
</dbReference>
<dbReference type="GO" id="GO:0051049">
    <property type="term" value="P:regulation of transport"/>
    <property type="evidence" value="ECO:0007669"/>
    <property type="project" value="UniProtKB-ARBA"/>
</dbReference>